<dbReference type="NCBIfam" id="TIGR00272">
    <property type="entry name" value="DPH2"/>
    <property type="match status" value="1"/>
</dbReference>
<comment type="similarity">
    <text evidence="3 9">Belongs to the DPH1/DPH2 family. DPH2 subfamily.</text>
</comment>
<dbReference type="Gene3D" id="3.40.50.11840">
    <property type="entry name" value="Diphthamide synthesis DPH1/DPH2 domain 1"/>
    <property type="match status" value="1"/>
</dbReference>
<dbReference type="Gene3D" id="3.40.50.11860">
    <property type="entry name" value="Diphthamide synthesis DPH1/DPH2 domain 3"/>
    <property type="match status" value="1"/>
</dbReference>
<dbReference type="Gene3D" id="3.40.30.10">
    <property type="entry name" value="Glutaredoxin"/>
    <property type="match status" value="2"/>
</dbReference>
<dbReference type="GO" id="GO:0090560">
    <property type="term" value="F:2-(3-amino-3-carboxypropyl)histidine synthase activity"/>
    <property type="evidence" value="ECO:0007669"/>
    <property type="project" value="InterPro"/>
</dbReference>
<comment type="pathway">
    <text evidence="2 9">Protein modification; peptidyl-diphthamide biosynthesis.</text>
</comment>
<dbReference type="PANTHER" id="PTHR10762:SF2">
    <property type="entry name" value="2-(3-AMINO-3-CARBOXYPROPYL)HISTIDINE SYNTHASE SUBUNIT 2"/>
    <property type="match status" value="1"/>
</dbReference>
<dbReference type="GO" id="GO:0051536">
    <property type="term" value="F:iron-sulfur cluster binding"/>
    <property type="evidence" value="ECO:0007669"/>
    <property type="project" value="UniProtKB-KW"/>
</dbReference>
<dbReference type="GO" id="GO:0017183">
    <property type="term" value="P:protein histidyl modification to diphthamide"/>
    <property type="evidence" value="ECO:0007669"/>
    <property type="project" value="UniProtKB-UniPathway"/>
</dbReference>
<keyword evidence="5 9" id="KW-0479">Metal-binding</keyword>
<evidence type="ECO:0000256" key="3">
    <source>
        <dbReference type="ARBA" id="ARBA00006179"/>
    </source>
</evidence>
<evidence type="ECO:0000313" key="10">
    <source>
        <dbReference type="EMBL" id="CAD7222645.1"/>
    </source>
</evidence>
<dbReference type="EMBL" id="OB660086">
    <property type="protein sequence ID" value="CAD7222645.1"/>
    <property type="molecule type" value="Genomic_DNA"/>
</dbReference>
<dbReference type="FunFam" id="3.40.50.11860:FF:000001">
    <property type="entry name" value="2-(3-amino-3-carboxypropyl)histidine synthase subunit 2"/>
    <property type="match status" value="1"/>
</dbReference>
<dbReference type="Pfam" id="PF00085">
    <property type="entry name" value="Thioredoxin"/>
    <property type="match status" value="1"/>
</dbReference>
<dbReference type="PANTHER" id="PTHR10762">
    <property type="entry name" value="DIPHTHAMIDE BIOSYNTHESIS PROTEIN"/>
    <property type="match status" value="1"/>
</dbReference>
<comment type="function">
    <text evidence="8 9">Required for the first step of diphthamide biosynthesis, a post-translational modification of histidine which occurs in elongation factor 2. DPH1 and DPH2 transfer a 3-amino-3-carboxypropyl (ACP) group from S-adenosyl-L-methionine (SAM) to a histidine residue, the reaction is assisted by a reduction system comprising DPH3 and a NADH-dependent reductase. Facilitates the reduction of the catalytic iron-sulfur cluster found in the DPH1 subunit.</text>
</comment>
<gene>
    <name evidence="10" type="ORF">CTOB1V02_LOCUS647</name>
</gene>
<dbReference type="Pfam" id="PF01866">
    <property type="entry name" value="Diphthamide_syn"/>
    <property type="match status" value="1"/>
</dbReference>
<evidence type="ECO:0000256" key="6">
    <source>
        <dbReference type="ARBA" id="ARBA00023004"/>
    </source>
</evidence>
<dbReference type="SFLD" id="SFLDG01121">
    <property type="entry name" value="Diphthamide_biosynthesis"/>
    <property type="match status" value="1"/>
</dbReference>
<dbReference type="InterPro" id="IPR042265">
    <property type="entry name" value="DPH1/DPH2_3"/>
</dbReference>
<dbReference type="InterPro" id="IPR033658">
    <property type="entry name" value="GRX_PICOT-like"/>
</dbReference>
<dbReference type="SFLD" id="SFLDS00032">
    <property type="entry name" value="Radical_SAM_3-amino-3-carboxyp"/>
    <property type="match status" value="1"/>
</dbReference>
<dbReference type="NCBIfam" id="TIGR00322">
    <property type="entry name" value="diphth2_R"/>
    <property type="match status" value="1"/>
</dbReference>
<dbReference type="UniPathway" id="UPA00559"/>
<keyword evidence="6 9" id="KW-0408">Iron</keyword>
<evidence type="ECO:0000256" key="8">
    <source>
        <dbReference type="ARBA" id="ARBA00045159"/>
    </source>
</evidence>
<dbReference type="InterPro" id="IPR013766">
    <property type="entry name" value="Thioredoxin_domain"/>
</dbReference>
<evidence type="ECO:0000256" key="2">
    <source>
        <dbReference type="ARBA" id="ARBA00005156"/>
    </source>
</evidence>
<protein>
    <recommendedName>
        <fullName evidence="4 9">2-(3-amino-3-carboxypropyl)histidine synthase subunit 2</fullName>
    </recommendedName>
</protein>
<evidence type="ECO:0000256" key="5">
    <source>
        <dbReference type="ARBA" id="ARBA00022723"/>
    </source>
</evidence>
<dbReference type="OrthoDB" id="361972at2759"/>
<reference evidence="10" key="1">
    <citation type="submission" date="2020-11" db="EMBL/GenBank/DDBJ databases">
        <authorList>
            <person name="Tran Van P."/>
        </authorList>
    </citation>
    <scope>NUCLEOTIDE SEQUENCE</scope>
</reference>
<dbReference type="GO" id="GO:0046872">
    <property type="term" value="F:metal ion binding"/>
    <property type="evidence" value="ECO:0007669"/>
    <property type="project" value="UniProtKB-KW"/>
</dbReference>
<dbReference type="SUPFAM" id="SSF52833">
    <property type="entry name" value="Thioredoxin-like"/>
    <property type="match status" value="2"/>
</dbReference>
<proteinExistence type="inferred from homology"/>
<dbReference type="PROSITE" id="PS51354">
    <property type="entry name" value="GLUTAREDOXIN_2"/>
    <property type="match status" value="1"/>
</dbReference>
<keyword evidence="7 9" id="KW-0411">Iron-sulfur</keyword>
<dbReference type="FunFam" id="3.40.30.10:FF:000012">
    <property type="entry name" value="Monothiol glutaredoxin"/>
    <property type="match status" value="1"/>
</dbReference>
<evidence type="ECO:0000256" key="7">
    <source>
        <dbReference type="ARBA" id="ARBA00023014"/>
    </source>
</evidence>
<dbReference type="AlphaFoldDB" id="A0A7R8ZKE7"/>
<dbReference type="InterPro" id="IPR036249">
    <property type="entry name" value="Thioredoxin-like_sf"/>
</dbReference>
<dbReference type="PROSITE" id="PS51352">
    <property type="entry name" value="THIOREDOXIN_2"/>
    <property type="match status" value="1"/>
</dbReference>
<dbReference type="Pfam" id="PF00462">
    <property type="entry name" value="Glutaredoxin"/>
    <property type="match status" value="1"/>
</dbReference>
<accession>A0A7R8ZKE7</accession>
<dbReference type="InterPro" id="IPR002109">
    <property type="entry name" value="Glutaredoxin"/>
</dbReference>
<dbReference type="CDD" id="cd03028">
    <property type="entry name" value="GRX_PICOT_like"/>
    <property type="match status" value="1"/>
</dbReference>
<dbReference type="FunFam" id="3.40.50.11840:FF:000002">
    <property type="entry name" value="2-(3-amino-3-carboxypropyl)histidine synthase subunit 2"/>
    <property type="match status" value="1"/>
</dbReference>
<dbReference type="InterPro" id="IPR042263">
    <property type="entry name" value="DPH1/DPH2_1"/>
</dbReference>
<dbReference type="InterPro" id="IPR016435">
    <property type="entry name" value="DPH1/DPH2"/>
</dbReference>
<comment type="cofactor">
    <cofactor evidence="1">
        <name>[4Fe-4S] cluster</name>
        <dbReference type="ChEBI" id="CHEBI:49883"/>
    </cofactor>
</comment>
<organism evidence="10">
    <name type="scientific">Cyprideis torosa</name>
    <dbReference type="NCBI Taxonomy" id="163714"/>
    <lineage>
        <taxon>Eukaryota</taxon>
        <taxon>Metazoa</taxon>
        <taxon>Ecdysozoa</taxon>
        <taxon>Arthropoda</taxon>
        <taxon>Crustacea</taxon>
        <taxon>Oligostraca</taxon>
        <taxon>Ostracoda</taxon>
        <taxon>Podocopa</taxon>
        <taxon>Podocopida</taxon>
        <taxon>Cytherocopina</taxon>
        <taxon>Cytheroidea</taxon>
        <taxon>Cytherideidae</taxon>
        <taxon>Cyprideis</taxon>
    </lineage>
</organism>
<evidence type="ECO:0000256" key="1">
    <source>
        <dbReference type="ARBA" id="ARBA00001966"/>
    </source>
</evidence>
<dbReference type="InterPro" id="IPR010014">
    <property type="entry name" value="DHP2"/>
</dbReference>
<sequence>MKIISGEQDLTSYLKDQDVTVLHFCADWAAQCQQINSAMSVLESQLGQSSKVNFVAVEAEKVPELSMKHSVKAVPTVVIFKGAKAVDRVDGVHVGQLTEKVRLYAPGARLVESLTDEQWNEKLKKLTHSAPVMVFMKGNPDTPRCGFSRQLIDILRGKNISFVTFDILEDEEVRQRLKKFSDWPTYPQVYAKGELVGGLDIIKELVETGELEESLGRDINATSNVRSENWSFDEFYEIERCIQWLMTGERKSVALQFPDDLLNDSVEVVFRLQDKLHGVKFYVLADTSYGNCCVDKVAASHVSADAIIHFGYSCLSETASNVPVLNVFTKILLAQSVCDAAKRISQFVESEQDSLANKVTVLWDPRLTYAIEDFREWLEKMFPEVNIHLSYPHARSEEVETSSVVRFGRRLPTEDSLDSDKINFLFLVDPESSLFLRAFGLVFAGQRVLCYSPSDGSVSMQNTRGTKSLMQRYYLVECVRDAQTVGLLVGTLSVKDHLKTLKCLRDLLKKKRRKFYTISVGKINPEKLANFPEIDVFVLIACAENSLLSSKEFLKPIVTPYELQMALEKSEADAELKPRLEFIEILQSIKHSSTAEEKDNPGCNVSLLTNRLQVLSAGDESSCEGASGGSEIVEASTEKSVTVLGNRDLASNFLNFNRTWRGLELKVQPKDLTLKKGQSGIPIRYENES</sequence>
<name>A0A7R8ZKE7_9CRUS</name>
<evidence type="ECO:0000256" key="9">
    <source>
        <dbReference type="RuleBase" id="RU364133"/>
    </source>
</evidence>
<evidence type="ECO:0000256" key="4">
    <source>
        <dbReference type="ARBA" id="ARBA00021914"/>
    </source>
</evidence>